<evidence type="ECO:0000256" key="1">
    <source>
        <dbReference type="ARBA" id="ARBA00004571"/>
    </source>
</evidence>
<feature type="domain" description="TonB-dependent receptor-like beta-barrel" evidence="13">
    <location>
        <begin position="394"/>
        <end position="923"/>
    </location>
</feature>
<dbReference type="Gene3D" id="2.170.130.10">
    <property type="entry name" value="TonB-dependent receptor, plug domain"/>
    <property type="match status" value="1"/>
</dbReference>
<comment type="subcellular location">
    <subcellularLocation>
        <location evidence="1 9">Cell outer membrane</location>
        <topology evidence="1 9">Multi-pass membrane protein</topology>
    </subcellularLocation>
</comment>
<dbReference type="InterPro" id="IPR000531">
    <property type="entry name" value="Beta-barrel_TonB"/>
</dbReference>
<keyword evidence="4 9" id="KW-0812">Transmembrane</keyword>
<dbReference type="Pfam" id="PF07715">
    <property type="entry name" value="Plug"/>
    <property type="match status" value="1"/>
</dbReference>
<evidence type="ECO:0000256" key="12">
    <source>
        <dbReference type="SAM" id="SignalP"/>
    </source>
</evidence>
<dbReference type="InterPro" id="IPR012910">
    <property type="entry name" value="Plug_dom"/>
</dbReference>
<dbReference type="Pfam" id="PF00593">
    <property type="entry name" value="TonB_dep_Rec_b-barrel"/>
    <property type="match status" value="1"/>
</dbReference>
<evidence type="ECO:0000256" key="5">
    <source>
        <dbReference type="ARBA" id="ARBA00022729"/>
    </source>
</evidence>
<organism evidence="15 16">
    <name type="scientific">Novosphingobium panipatense</name>
    <dbReference type="NCBI Taxonomy" id="428991"/>
    <lineage>
        <taxon>Bacteria</taxon>
        <taxon>Pseudomonadati</taxon>
        <taxon>Pseudomonadota</taxon>
        <taxon>Alphaproteobacteria</taxon>
        <taxon>Sphingomonadales</taxon>
        <taxon>Sphingomonadaceae</taxon>
        <taxon>Novosphingobium</taxon>
    </lineage>
</organism>
<sequence>MKTKKIVVSRALLSAGAAPLALCLFSASPAMAQDTDAAAGTPEGGESIVVTGSRITRTDLLSASPVQVITAEEFAQSGAVNVEEVLYDLPQVIPSFSAASNNPGDGSAQVDLRGLGAARTLVLVNGRRYIPYDTSQVVDLNTIPSALIESVDVVTGGRSAVYGADAIAGVVNFRLKTDFEGVVASSEYRITEAGDGGTFNTNVAIGGNFADGRGNVTVFADYTKRKSIFQGARSFSRQTISDDDEGGFYYGGSGTTPDGRLSVGGVDLNGDGTLDLPAVSGQFNPDGSIRPITTADAYNFAPANYLQVPQERWMAHASAHYEVSPHFDLFTELTFINNRVNTELATSPASGFPIEIQLASPFLADSTRALLTPYDIDGDGYVTANASKRPLEVGSRSSRNDRNAYRILFGSRGEIAGNWTYEGYYSYARTQNNEQQSGNIAISRFQAAVKTQFDADGNLVCVSDIEGCVPANIFGAGNLSPEAANFIAIPTQNTTVIESQVAQFTVVNNDLFDFGLGAAPVGVVLGAEWRSEKGRFSPDFYLASGDVVGFNAGQQTVGGYKVRDFFGELSVPVVADQPFMHRLEFNGAIRHSHYNNSVGDALSWSAGGQWAPIEDLTFRGQFQRAIRAPTVAALFGGQSVGFPAFQDYCSTAAAVTNANLRASCIANGVPAALLGTDLQGGSSQIRAVYGGNPDLKEETSDTYTFGAVLQPSFAPGLSLTVDYYNIKLKDAILVSGPGATSVRDACFGTPDNGFTPFDTSFCSLIPRNPQTYEVQDLLNTALNAGSIKTEGVDFELRYSSRLDFGFFDNESRLSVRVSGTRLIKYANNNLAAIPSLLVNCEGRFGAFCGDPFSKWRGSARVTWATGPVTLSALARYIGRATDDGQSGYSALFKPALGDRKYYDLSIGYEASDNFNLTIGVDNIANSKPPLIGDANNQQANTFPSTYDVYGRRWFTNATLKF</sequence>
<evidence type="ECO:0000256" key="8">
    <source>
        <dbReference type="ARBA" id="ARBA00023237"/>
    </source>
</evidence>
<evidence type="ECO:0000256" key="9">
    <source>
        <dbReference type="PROSITE-ProRule" id="PRU01360"/>
    </source>
</evidence>
<reference evidence="15 16" key="1">
    <citation type="submission" date="2017-05" db="EMBL/GenBank/DDBJ databases">
        <authorList>
            <person name="Varghese N."/>
            <person name="Submissions S."/>
        </authorList>
    </citation>
    <scope>NUCLEOTIDE SEQUENCE [LARGE SCALE GENOMIC DNA]</scope>
    <source>
        <strain evidence="15 16">SM16</strain>
    </source>
</reference>
<evidence type="ECO:0000256" key="11">
    <source>
        <dbReference type="RuleBase" id="RU003357"/>
    </source>
</evidence>
<dbReference type="EMBL" id="FXUI01000001">
    <property type="protein sequence ID" value="SMP53725.1"/>
    <property type="molecule type" value="Genomic_DNA"/>
</dbReference>
<feature type="signal peptide" evidence="12">
    <location>
        <begin position="1"/>
        <end position="32"/>
    </location>
</feature>
<dbReference type="Gene3D" id="2.40.170.20">
    <property type="entry name" value="TonB-dependent receptor, beta-barrel domain"/>
    <property type="match status" value="1"/>
</dbReference>
<evidence type="ECO:0000256" key="6">
    <source>
        <dbReference type="ARBA" id="ARBA00023077"/>
    </source>
</evidence>
<dbReference type="Proteomes" id="UP001157910">
    <property type="component" value="Unassembled WGS sequence"/>
</dbReference>
<evidence type="ECO:0000256" key="3">
    <source>
        <dbReference type="ARBA" id="ARBA00022452"/>
    </source>
</evidence>
<keyword evidence="5 12" id="KW-0732">Signal</keyword>
<evidence type="ECO:0000259" key="14">
    <source>
        <dbReference type="Pfam" id="PF07715"/>
    </source>
</evidence>
<evidence type="ECO:0000256" key="10">
    <source>
        <dbReference type="PROSITE-ProRule" id="PRU10143"/>
    </source>
</evidence>
<dbReference type="PANTHER" id="PTHR47234">
    <property type="match status" value="1"/>
</dbReference>
<dbReference type="InterPro" id="IPR039426">
    <property type="entry name" value="TonB-dep_rcpt-like"/>
</dbReference>
<gene>
    <name evidence="15" type="ORF">SAMN06296065_101467</name>
</gene>
<keyword evidence="15" id="KW-0675">Receptor</keyword>
<feature type="domain" description="TonB-dependent receptor plug" evidence="14">
    <location>
        <begin position="63"/>
        <end position="170"/>
    </location>
</feature>
<evidence type="ECO:0000256" key="2">
    <source>
        <dbReference type="ARBA" id="ARBA00022448"/>
    </source>
</evidence>
<proteinExistence type="inferred from homology"/>
<feature type="short sequence motif" description="TonB box" evidence="10">
    <location>
        <begin position="47"/>
        <end position="53"/>
    </location>
</feature>
<dbReference type="InterPro" id="IPR010916">
    <property type="entry name" value="TonB_box_CS"/>
</dbReference>
<evidence type="ECO:0000256" key="4">
    <source>
        <dbReference type="ARBA" id="ARBA00022692"/>
    </source>
</evidence>
<dbReference type="PANTHER" id="PTHR47234:SF2">
    <property type="entry name" value="TONB-DEPENDENT RECEPTOR"/>
    <property type="match status" value="1"/>
</dbReference>
<evidence type="ECO:0000313" key="16">
    <source>
        <dbReference type="Proteomes" id="UP001157910"/>
    </source>
</evidence>
<keyword evidence="3 9" id="KW-1134">Transmembrane beta strand</keyword>
<accession>A0ABY1PZD2</accession>
<keyword evidence="2 9" id="KW-0813">Transport</keyword>
<feature type="chain" id="PRO_5047468210" evidence="12">
    <location>
        <begin position="33"/>
        <end position="961"/>
    </location>
</feature>
<keyword evidence="8 9" id="KW-0998">Cell outer membrane</keyword>
<keyword evidence="6 10" id="KW-0798">TonB box</keyword>
<evidence type="ECO:0000259" key="13">
    <source>
        <dbReference type="Pfam" id="PF00593"/>
    </source>
</evidence>
<comment type="caution">
    <text evidence="15">The sequence shown here is derived from an EMBL/GenBank/DDBJ whole genome shotgun (WGS) entry which is preliminary data.</text>
</comment>
<evidence type="ECO:0000256" key="7">
    <source>
        <dbReference type="ARBA" id="ARBA00023136"/>
    </source>
</evidence>
<comment type="similarity">
    <text evidence="9 11">Belongs to the TonB-dependent receptor family.</text>
</comment>
<dbReference type="InterPro" id="IPR036942">
    <property type="entry name" value="Beta-barrel_TonB_sf"/>
</dbReference>
<dbReference type="SUPFAM" id="SSF56935">
    <property type="entry name" value="Porins"/>
    <property type="match status" value="1"/>
</dbReference>
<name>A0ABY1PZD2_9SPHN</name>
<dbReference type="InterPro" id="IPR037066">
    <property type="entry name" value="Plug_dom_sf"/>
</dbReference>
<evidence type="ECO:0000313" key="15">
    <source>
        <dbReference type="EMBL" id="SMP53725.1"/>
    </source>
</evidence>
<keyword evidence="16" id="KW-1185">Reference proteome</keyword>
<dbReference type="PROSITE" id="PS00430">
    <property type="entry name" value="TONB_DEPENDENT_REC_1"/>
    <property type="match status" value="1"/>
</dbReference>
<dbReference type="PROSITE" id="PS52016">
    <property type="entry name" value="TONB_DEPENDENT_REC_3"/>
    <property type="match status" value="1"/>
</dbReference>
<keyword evidence="7 9" id="KW-0472">Membrane</keyword>
<protein>
    <submittedName>
        <fullName evidence="15">TonB-dependent Receptor Plug Domain</fullName>
    </submittedName>
</protein>